<dbReference type="Proteomes" id="UP000324176">
    <property type="component" value="Unassembled WGS sequence"/>
</dbReference>
<dbReference type="EMBL" id="VNHT01000031">
    <property type="protein sequence ID" value="TYP86379.1"/>
    <property type="molecule type" value="Genomic_DNA"/>
</dbReference>
<evidence type="ECO:0000313" key="1">
    <source>
        <dbReference type="EMBL" id="TYP86379.1"/>
    </source>
</evidence>
<name>A0A5D3YAS2_9PROT</name>
<protein>
    <recommendedName>
        <fullName evidence="3">Transposase DDE domain group 1</fullName>
    </recommendedName>
</protein>
<sequence length="71" mass="8038">MILVDFDLRFTNKEITAWSGIGLINKMLGRIRFSTAMESCGLPQPGSNRSYALIQLLLQIMLSSMVWSKPF</sequence>
<accession>A0A5D3YAS2</accession>
<gene>
    <name evidence="1" type="ORF">BCL69_103115</name>
</gene>
<evidence type="ECO:0000313" key="2">
    <source>
        <dbReference type="Proteomes" id="UP000324176"/>
    </source>
</evidence>
<proteinExistence type="predicted"/>
<comment type="caution">
    <text evidence="1">The sequence shown here is derived from an EMBL/GenBank/DDBJ whole genome shotgun (WGS) entry which is preliminary data.</text>
</comment>
<dbReference type="AlphaFoldDB" id="A0A5D3YAS2"/>
<organism evidence="1 2">
    <name type="scientific">Nitrosomonas communis</name>
    <dbReference type="NCBI Taxonomy" id="44574"/>
    <lineage>
        <taxon>Bacteria</taxon>
        <taxon>Pseudomonadati</taxon>
        <taxon>Pseudomonadota</taxon>
        <taxon>Betaproteobacteria</taxon>
        <taxon>Nitrosomonadales</taxon>
        <taxon>Nitrosomonadaceae</taxon>
        <taxon>Nitrosomonas</taxon>
    </lineage>
</organism>
<evidence type="ECO:0008006" key="3">
    <source>
        <dbReference type="Google" id="ProtNLM"/>
    </source>
</evidence>
<reference evidence="1 2" key="1">
    <citation type="submission" date="2019-07" db="EMBL/GenBank/DDBJ databases">
        <title>Active sludge and wastewater microbial communities from Klosterneuburg, Austria.</title>
        <authorList>
            <person name="Wagner M."/>
        </authorList>
    </citation>
    <scope>NUCLEOTIDE SEQUENCE [LARGE SCALE GENOMIC DNA]</scope>
    <source>
        <strain evidence="1 2">Nm2</strain>
    </source>
</reference>